<dbReference type="EMBL" id="CP041238">
    <property type="protein sequence ID" value="QLL62771.1"/>
    <property type="molecule type" value="Genomic_DNA"/>
</dbReference>
<evidence type="ECO:0000313" key="2">
    <source>
        <dbReference type="Proteomes" id="UP000510721"/>
    </source>
</evidence>
<keyword evidence="2" id="KW-1185">Reference proteome</keyword>
<dbReference type="SUPFAM" id="SSF55136">
    <property type="entry name" value="Probable bacterial effector-binding domain"/>
    <property type="match status" value="1"/>
</dbReference>
<dbReference type="AlphaFoldDB" id="A0A859QVI4"/>
<dbReference type="RefSeq" id="WP_180938662.1">
    <property type="nucleotide sequence ID" value="NZ_CP041238.1"/>
</dbReference>
<dbReference type="InterPro" id="IPR011256">
    <property type="entry name" value="Reg_factor_effector_dom_sf"/>
</dbReference>
<protein>
    <submittedName>
        <fullName evidence="1">GyrI-like domain-containing protein</fullName>
    </submittedName>
</protein>
<accession>A0A859QVI4</accession>
<name>A0A859QVI4_9HYPH</name>
<organism evidence="1 2">
    <name type="scientific">Sinorhizobium mexicanum</name>
    <dbReference type="NCBI Taxonomy" id="375549"/>
    <lineage>
        <taxon>Bacteria</taxon>
        <taxon>Pseudomonadati</taxon>
        <taxon>Pseudomonadota</taxon>
        <taxon>Alphaproteobacteria</taxon>
        <taxon>Hyphomicrobiales</taxon>
        <taxon>Rhizobiaceae</taxon>
        <taxon>Sinorhizobium/Ensifer group</taxon>
        <taxon>Sinorhizobium</taxon>
    </lineage>
</organism>
<reference evidence="1 2" key="1">
    <citation type="submission" date="2019-06" db="EMBL/GenBank/DDBJ databases">
        <title>Complete genome sequence of Ensifer mexicanus ITTG R7 isolated from nodules of Acacia angustissima (Mill.) Kuntze.</title>
        <authorList>
            <person name="Rincon-Rosales R."/>
            <person name="Rogel M.A."/>
            <person name="Guerrero G."/>
            <person name="Rincon-Molina C.I."/>
            <person name="Lopez-Lopez A."/>
            <person name="Martinez-Romero E."/>
        </authorList>
    </citation>
    <scope>NUCLEOTIDE SEQUENCE [LARGE SCALE GENOMIC DNA]</scope>
    <source>
        <strain evidence="1 2">ITTG R7</strain>
    </source>
</reference>
<dbReference type="Pfam" id="PF06445">
    <property type="entry name" value="GyrI-like"/>
    <property type="match status" value="1"/>
</dbReference>
<evidence type="ECO:0000313" key="1">
    <source>
        <dbReference type="EMBL" id="QLL62771.1"/>
    </source>
</evidence>
<dbReference type="Proteomes" id="UP000510721">
    <property type="component" value="Chromosome"/>
</dbReference>
<gene>
    <name evidence="1" type="ORF">FKV68_15620</name>
</gene>
<dbReference type="KEGG" id="emx:FKV68_15620"/>
<dbReference type="InterPro" id="IPR029442">
    <property type="entry name" value="GyrI-like"/>
</dbReference>
<sequence>MAIAFEIVERPAQKITGHLWEGTFVEAADGAVRRLIAETQEHRRRAHPEDHSTLIGLSWNDRSDGFRYLVGYVGEDGGTFTQPQHVELPAMRLVTMIHRPESSDVFVDYGRMFDWIAAEGHVVDTTHFHYREEYEAGFVSPATSSLRLMVPIR</sequence>
<dbReference type="Gene3D" id="3.20.80.10">
    <property type="entry name" value="Regulatory factor, effector binding domain"/>
    <property type="match status" value="1"/>
</dbReference>
<proteinExistence type="predicted"/>